<accession>A0AAD7CNU2</accession>
<reference evidence="1" key="1">
    <citation type="submission" date="2023-03" db="EMBL/GenBank/DDBJ databases">
        <title>Massive genome expansion in bonnet fungi (Mycena s.s.) driven by repeated elements and novel gene families across ecological guilds.</title>
        <authorList>
            <consortium name="Lawrence Berkeley National Laboratory"/>
            <person name="Harder C.B."/>
            <person name="Miyauchi S."/>
            <person name="Viragh M."/>
            <person name="Kuo A."/>
            <person name="Thoen E."/>
            <person name="Andreopoulos B."/>
            <person name="Lu D."/>
            <person name="Skrede I."/>
            <person name="Drula E."/>
            <person name="Henrissat B."/>
            <person name="Morin E."/>
            <person name="Kohler A."/>
            <person name="Barry K."/>
            <person name="LaButti K."/>
            <person name="Morin E."/>
            <person name="Salamov A."/>
            <person name="Lipzen A."/>
            <person name="Mereny Z."/>
            <person name="Hegedus B."/>
            <person name="Baldrian P."/>
            <person name="Stursova M."/>
            <person name="Weitz H."/>
            <person name="Taylor A."/>
            <person name="Grigoriev I.V."/>
            <person name="Nagy L.G."/>
            <person name="Martin F."/>
            <person name="Kauserud H."/>
        </authorList>
    </citation>
    <scope>NUCLEOTIDE SEQUENCE</scope>
    <source>
        <strain evidence="1">CBHHK067</strain>
    </source>
</reference>
<evidence type="ECO:0000313" key="1">
    <source>
        <dbReference type="EMBL" id="KAJ7655348.1"/>
    </source>
</evidence>
<comment type="caution">
    <text evidence="1">The sequence shown here is derived from an EMBL/GenBank/DDBJ whole genome shotgun (WGS) entry which is preliminary data.</text>
</comment>
<protein>
    <submittedName>
        <fullName evidence="1">Uncharacterized protein</fullName>
    </submittedName>
</protein>
<sequence length="161" mass="18813">MESTLSYPFITGQFSLSYPFVLVSDHPSSEKAAYKANWWLYGFENSREVVQYLFRVSVSSYTRKKYNFSMNHGIRSKSLEKMAEHSGWHIRELHIQLKMKPVTHGVAWNESGRHGAYQLLVKGVQILCSNVDMQSMRHQRTERCHMHEVQKYFLAKSGGMF</sequence>
<name>A0AAD7CNU2_MYCRO</name>
<organism evidence="1 2">
    <name type="scientific">Mycena rosella</name>
    <name type="common">Pink bonnet</name>
    <name type="synonym">Agaricus rosellus</name>
    <dbReference type="NCBI Taxonomy" id="1033263"/>
    <lineage>
        <taxon>Eukaryota</taxon>
        <taxon>Fungi</taxon>
        <taxon>Dikarya</taxon>
        <taxon>Basidiomycota</taxon>
        <taxon>Agaricomycotina</taxon>
        <taxon>Agaricomycetes</taxon>
        <taxon>Agaricomycetidae</taxon>
        <taxon>Agaricales</taxon>
        <taxon>Marasmiineae</taxon>
        <taxon>Mycenaceae</taxon>
        <taxon>Mycena</taxon>
    </lineage>
</organism>
<dbReference type="EMBL" id="JARKIE010000313">
    <property type="protein sequence ID" value="KAJ7655348.1"/>
    <property type="molecule type" value="Genomic_DNA"/>
</dbReference>
<dbReference type="Proteomes" id="UP001221757">
    <property type="component" value="Unassembled WGS sequence"/>
</dbReference>
<gene>
    <name evidence="1" type="ORF">B0H17DRAFT_1146539</name>
</gene>
<evidence type="ECO:0000313" key="2">
    <source>
        <dbReference type="Proteomes" id="UP001221757"/>
    </source>
</evidence>
<proteinExistence type="predicted"/>
<keyword evidence="2" id="KW-1185">Reference proteome</keyword>
<dbReference type="AlphaFoldDB" id="A0AAD7CNU2"/>